<comment type="caution">
    <text evidence="1">The sequence shown here is derived from an EMBL/GenBank/DDBJ whole genome shotgun (WGS) entry which is preliminary data.</text>
</comment>
<dbReference type="GO" id="GO:0003676">
    <property type="term" value="F:nucleic acid binding"/>
    <property type="evidence" value="ECO:0007669"/>
    <property type="project" value="InterPro"/>
</dbReference>
<sequence length="94" mass="10595">MNHNEDCKRSGIPLQLDETTKDQSNGYFVRVLVDKDLTASLPTSIMVKRDDHRGFSIEVIYENLPGKCSKCQNYGHNANKCRNFVSDNKGTSLS</sequence>
<organism evidence="1 2">
    <name type="scientific">Acer negundo</name>
    <name type="common">Box elder</name>
    <dbReference type="NCBI Taxonomy" id="4023"/>
    <lineage>
        <taxon>Eukaryota</taxon>
        <taxon>Viridiplantae</taxon>
        <taxon>Streptophyta</taxon>
        <taxon>Embryophyta</taxon>
        <taxon>Tracheophyta</taxon>
        <taxon>Spermatophyta</taxon>
        <taxon>Magnoliopsida</taxon>
        <taxon>eudicotyledons</taxon>
        <taxon>Gunneridae</taxon>
        <taxon>Pentapetalae</taxon>
        <taxon>rosids</taxon>
        <taxon>malvids</taxon>
        <taxon>Sapindales</taxon>
        <taxon>Sapindaceae</taxon>
        <taxon>Hippocastanoideae</taxon>
        <taxon>Acereae</taxon>
        <taxon>Acer</taxon>
    </lineage>
</organism>
<dbReference type="InterPro" id="IPR036875">
    <property type="entry name" value="Znf_CCHC_sf"/>
</dbReference>
<proteinExistence type="predicted"/>
<name>A0AAD5JQH9_ACENE</name>
<evidence type="ECO:0000313" key="2">
    <source>
        <dbReference type="Proteomes" id="UP001064489"/>
    </source>
</evidence>
<keyword evidence="2" id="KW-1185">Reference proteome</keyword>
<dbReference type="Proteomes" id="UP001064489">
    <property type="component" value="Chromosome 13"/>
</dbReference>
<dbReference type="InterPro" id="IPR040256">
    <property type="entry name" value="At4g02000-like"/>
</dbReference>
<protein>
    <submittedName>
        <fullName evidence="1">Uncharacterized protein</fullName>
    </submittedName>
</protein>
<reference evidence="1 2" key="1">
    <citation type="journal article" date="2022" name="Plant J.">
        <title>Strategies of tolerance reflected in two North American maple genomes.</title>
        <authorList>
            <person name="McEvoy S.L."/>
            <person name="Sezen U.U."/>
            <person name="Trouern-Trend A."/>
            <person name="McMahon S.M."/>
            <person name="Schaberg P.G."/>
            <person name="Yang J."/>
            <person name="Wegrzyn J.L."/>
            <person name="Swenson N.G."/>
        </authorList>
    </citation>
    <scope>NUCLEOTIDE SEQUENCE [LARGE SCALE GENOMIC DNA]</scope>
    <source>
        <strain evidence="1">91603</strain>
    </source>
</reference>
<evidence type="ECO:0000313" key="1">
    <source>
        <dbReference type="EMBL" id="KAI9198024.1"/>
    </source>
</evidence>
<dbReference type="AlphaFoldDB" id="A0AAD5JQH9"/>
<dbReference type="PANTHER" id="PTHR31286">
    <property type="entry name" value="GLYCINE-RICH CELL WALL STRUCTURAL PROTEIN 1.8-LIKE"/>
    <property type="match status" value="1"/>
</dbReference>
<dbReference type="GO" id="GO:0008270">
    <property type="term" value="F:zinc ion binding"/>
    <property type="evidence" value="ECO:0007669"/>
    <property type="project" value="InterPro"/>
</dbReference>
<gene>
    <name evidence="1" type="ORF">LWI28_008784</name>
</gene>
<dbReference type="SUPFAM" id="SSF57756">
    <property type="entry name" value="Retrovirus zinc finger-like domains"/>
    <property type="match status" value="1"/>
</dbReference>
<dbReference type="PANTHER" id="PTHR31286:SF60">
    <property type="entry name" value="PROTEIN, PUTATIVE-RELATED"/>
    <property type="match status" value="1"/>
</dbReference>
<accession>A0AAD5JQH9</accession>
<dbReference type="EMBL" id="JAJSOW010000002">
    <property type="protein sequence ID" value="KAI9198024.1"/>
    <property type="molecule type" value="Genomic_DNA"/>
</dbReference>